<proteinExistence type="predicted"/>
<evidence type="ECO:0000256" key="1">
    <source>
        <dbReference type="ARBA" id="ARBA00004496"/>
    </source>
</evidence>
<dbReference type="PANTHER" id="PTHR19354:SF2">
    <property type="entry name" value="LEUCINE-RICH REPEAT-CONTAINING PROTEIN DDB_G0290503"/>
    <property type="match status" value="1"/>
</dbReference>
<feature type="coiled-coil region" evidence="4">
    <location>
        <begin position="350"/>
        <end position="432"/>
    </location>
</feature>
<dbReference type="Gene3D" id="1.10.287.1490">
    <property type="match status" value="1"/>
</dbReference>
<dbReference type="RefSeq" id="XP_028147987.1">
    <property type="nucleotide sequence ID" value="XM_028292186.1"/>
</dbReference>
<feature type="compositionally biased region" description="Polar residues" evidence="5">
    <location>
        <begin position="106"/>
        <end position="118"/>
    </location>
</feature>
<evidence type="ECO:0000256" key="5">
    <source>
        <dbReference type="SAM" id="MobiDB-lite"/>
    </source>
</evidence>
<organism evidence="6">
    <name type="scientific">Diabrotica virgifera virgifera</name>
    <name type="common">western corn rootworm</name>
    <dbReference type="NCBI Taxonomy" id="50390"/>
    <lineage>
        <taxon>Eukaryota</taxon>
        <taxon>Metazoa</taxon>
        <taxon>Ecdysozoa</taxon>
        <taxon>Arthropoda</taxon>
        <taxon>Hexapoda</taxon>
        <taxon>Insecta</taxon>
        <taxon>Pterygota</taxon>
        <taxon>Neoptera</taxon>
        <taxon>Endopterygota</taxon>
        <taxon>Coleoptera</taxon>
        <taxon>Polyphaga</taxon>
        <taxon>Cucujiformia</taxon>
        <taxon>Chrysomeloidea</taxon>
        <taxon>Chrysomelidae</taxon>
        <taxon>Galerucinae</taxon>
        <taxon>Diabroticina</taxon>
        <taxon>Diabroticites</taxon>
        <taxon>Diabrotica</taxon>
    </lineage>
</organism>
<dbReference type="GO" id="GO:0005737">
    <property type="term" value="C:cytoplasm"/>
    <property type="evidence" value="ECO:0007669"/>
    <property type="project" value="UniProtKB-SubCell"/>
</dbReference>
<dbReference type="OrthoDB" id="10030037at2759"/>
<dbReference type="PANTHER" id="PTHR19354">
    <property type="entry name" value="ZIPPER PUTATIVE TUMOR SUPPRESSOR 2 HOMOLOG-LIKE PROTEIN-RELATED"/>
    <property type="match status" value="1"/>
</dbReference>
<sequence>MGTIDSGTETLFSDESSCELVRSPSICSGDETEVQMEDTRSINSRLGPPNIQPYSGVLEKGKVVIRPIAFKPSTMTMTGSSRFGMAGERYGSTPILTRPGSRLTLYGSSSDLRPPNNVNNYSLDRKLRSSCPSSTCSPPLAMSSLSSLPHSHKLVNYDSLESVRKSPMSNADSSGPNKLSYRVISASNHSSMLDLTPSPSDSGISELEAALRDRDSELAYLRQTMEHNEQVIFRVYQEKEKVWERELKRLKTAQENRLRTSSQKVLKLEQMLMMQTYQMQQEKKRLCSDIQRSNMQCERLRQEVTVLKGRLEETEWGLCQKTGEISLLKSQLKDLQIDQTNKNQELILFRTDQRDLRHQLEQKNQELENLHSITNSKDEEIEELKRQIVQLKASPSPIYEKTMTIHPNYEETEKLKAEIKELREELSDMSLKDYSHVEPGRNKAQYINEDGSNDHIEIKKIDIDAEEESVNEIENLKKEISAKSKQFENERRIWVQEKEKVLRYQRQLQMNYVQMFRRTRALEAEIENLTVELEMDKSGLKKKLELSQTIDL</sequence>
<dbReference type="AlphaFoldDB" id="A0A6P7GPL6"/>
<dbReference type="Pfam" id="PF06818">
    <property type="entry name" value="Fez1"/>
    <property type="match status" value="1"/>
</dbReference>
<evidence type="ECO:0000256" key="4">
    <source>
        <dbReference type="SAM" id="Coils"/>
    </source>
</evidence>
<keyword evidence="3 4" id="KW-0175">Coiled coil</keyword>
<accession>A0A6P7GPL6</accession>
<dbReference type="FunCoup" id="A0A6P7GPL6">
    <property type="interactions" value="59"/>
</dbReference>
<feature type="coiled-coil region" evidence="4">
    <location>
        <begin position="456"/>
        <end position="493"/>
    </location>
</feature>
<name>A0A6P7GPL6_DIAVI</name>
<evidence type="ECO:0000256" key="3">
    <source>
        <dbReference type="ARBA" id="ARBA00023054"/>
    </source>
</evidence>
<feature type="coiled-coil region" evidence="4">
    <location>
        <begin position="283"/>
        <end position="310"/>
    </location>
</feature>
<gene>
    <name evidence="6" type="primary">LOC114341392</name>
</gene>
<dbReference type="InParanoid" id="A0A6P7GPL6"/>
<reference evidence="6" key="1">
    <citation type="submission" date="2025-08" db="UniProtKB">
        <authorList>
            <consortium name="RefSeq"/>
        </authorList>
    </citation>
    <scope>IDENTIFICATION</scope>
    <source>
        <tissue evidence="6">Whole insect</tissue>
    </source>
</reference>
<protein>
    <submittedName>
        <fullName evidence="6">Leucine zipper putative tumor suppressor 2 homolog isoform X1</fullName>
    </submittedName>
</protein>
<evidence type="ECO:0000313" key="6">
    <source>
        <dbReference type="RefSeq" id="XP_028147987.1"/>
    </source>
</evidence>
<comment type="subcellular location">
    <subcellularLocation>
        <location evidence="1">Cytoplasm</location>
    </subcellularLocation>
</comment>
<feature type="region of interest" description="Disordered" evidence="5">
    <location>
        <begin position="91"/>
        <end position="118"/>
    </location>
</feature>
<keyword evidence="2" id="KW-0963">Cytoplasm</keyword>
<dbReference type="InterPro" id="IPR045329">
    <property type="entry name" value="LZTS"/>
</dbReference>
<evidence type="ECO:0000256" key="2">
    <source>
        <dbReference type="ARBA" id="ARBA00022490"/>
    </source>
</evidence>